<dbReference type="PANTHER" id="PTHR32387">
    <property type="entry name" value="WU:FJ29H11"/>
    <property type="match status" value="1"/>
</dbReference>
<dbReference type="Pfam" id="PF06985">
    <property type="entry name" value="HET"/>
    <property type="match status" value="1"/>
</dbReference>
<dbReference type="OrthoDB" id="1262810at2759"/>
<evidence type="ECO:0000313" key="2">
    <source>
        <dbReference type="EMBL" id="KAF2852960.1"/>
    </source>
</evidence>
<accession>A0A6A7BC75</accession>
<sequence length="2163" mass="243260">MEYPKNLYDAQRHIALIRKGKGFDGPDTNTSDLESALIILSEQLYQKSTHFLSELIQNADDNSYQTATPSLAITYTHSNRTLRIDCNEIGFSKANVEAICKIGRSTKAKVADSRRYIGEKGIGFKSVFKVANVVYVQSGYYSFKFDKHARLGMIAPVWTDFPETTRSGNTSILLQLSADNYPEELEYELKSLDPRLLLFLRKLKQLEVMGFNKLGDVTTSTLRRRDVAASTDGAKMVHLHHDAALSRFKVIEHVVKNMPQEPKRVGCTSSEVLLAFAVGPEGEPWIAPQKVYAFLPVRDYGFKFLIQADFLLIASREDINVSSAWNRYLLAAIPEAFLKAVHTFNKGELRYQWTRYLPDHRPHSGFFEQLMANIVRTLSQSRVIESWSGVLSTPCTLKYLHGIYRDLAGDPLIQLKQPVTPYISEKYSAVEVATLERLGVRALSAREFVEDLRLFVQRAPAAFRTMSHIWHSSLASALLWAMEQDSDVYTELKVLPIIPLKNGHWVASASQQTYFASLIEDMKIPHGTLIGEIDPSAAVQLSRRNFYHRLGSMPYSRTLICETIVREQQAADFDPKTIRTNDHIARAVFLFESGWRNQSSHDFWVATEDGSARRGSETYTQSTKPLSAKILLTGGFTAFNFLHRGYTRAPATILGDWTRWLTENLGLAEFPRLVITLSPKLVLATDFRVLRKENPILLLLVLRDHWDQYSRLFLSSGLSVFEDEDAKVCLRATLAAVEVPCVGGDQHPLGLTTLPNVEVLSGAMNATSFLDVPEPQNPQWHFLGHFGVIVHPGIDQFIRYLEQVKATPGSEKRVPDLYQQLQALAPGHVAEIREIFASKDLIFIPSKIPSKPHSWVKSSTCVWSGPKWLRKTPILDGIYPELSSFFCGTLGLHKTTWRTIISEAECIHAADDLTYLTEVFRALDALVVEADSSSRHEIIEALSEAYIFPIDAGRSGAAFDYMSSARDPNLWFIADRLHLRQSFYGLVPLLALNVDAADKISRLISEIGLRNRLLTQAAGSDAKTEGETQVHAEFTAAFRAKARYIARILPASNALRNDIVTKLCGATVHASETVSIQWTVKLDGVGEVQGRADSGRVKISYQGDSMNIYLRHRDAHGGIYPIDLRENLAQLCSFDHPTQIRLLEFVLNEPDPNEILGELSRRGFPEPSSELAKIFDTKPPGNFLDADYTPRKDPVIDEKVDQYQFQGHTPNTRRYRSRRADEDTPDNVQEFLQKFNMVNVFQGQLAQPWAEAGADNLLAHVCKLDDVNPWTLLPRNRNQWDELLKAKGKPPGVATSTFWSANRHVQGKNFLGDRRNVRNTYPAVVLQDHRRNMVIKISNAIDNLVTDESLFAAEHYVSRLFEKRLGNAYIPSLHWTSPLRIQAGLLPYFTDDETTSTFTFGDTTAAFAALLRSSGYKVAGSGNCSTTFHIEVIPSDRDLADKFCIDPEQIQKAWRCHTEASESQPEIFVLARVVNIRTKPRVAFFVDPWRLHAEGHMNLESASQYEATLSSMVAQRSCIYINEDAPSCESLTVPHTPPGKESVRWYHKRKVSRTTPEPPRIIPQPPSALYTYQRLQLGETRLLELRPGRQDAPLHGEVHHINTEHTPSYHALSYVWGPATKSYALQTTQGPIQITASLCSALRRIRKEDEVIHVWVDAVCINQDDDHEKATQVRMLPSIFQSAEMVLCWIGEERDDSSAAIQTLLQIRTLELAPQQWPTQLPEIPNTWKDGVPPVNDPVWWSIQNLFEREWFSRVWVIQEVVLAKELKLICGNYEMDWEDVIKAVEICLDDQGGPLPIECSLRQIKTSFGPVHTLGLTKRAFENKNLSKRFSLISLLDVFTHSKSTKPRDKFFALLGIASDSTATAFDPDYSSSLAAIIRRIAHEFVRRGNVAELLYRAGSTKSVRFTSWIPNWVANHPCRTISTWRGSDGIFAAASKLHLHANVSPADNGILQITGSIVDTITRTSLLSLRGKDIIILVNDANAMIDQLPSYPTGETLSSVKLKVPIGSAVAPHIDNAVTIEDMIGSDVEDDAMLKNAFEWQDNITKIQKVEDIVTFLEAPKASRDQSYKYWLTAAALFERLGNGRFFVTKRGYVGIAPDRTHIGDQICIMHGAAVPFVIRPVKHQGLVSVHSLIGETYVHGIMYGEALAFDNVKAETLYLK</sequence>
<dbReference type="NCBIfam" id="NF047352">
    <property type="entry name" value="P_loop_sacsin"/>
    <property type="match status" value="1"/>
</dbReference>
<dbReference type="InterPro" id="IPR052957">
    <property type="entry name" value="Auxin_embryo_med"/>
</dbReference>
<dbReference type="Gene3D" id="3.30.565.10">
    <property type="entry name" value="Histidine kinase-like ATPase, C-terminal domain"/>
    <property type="match status" value="1"/>
</dbReference>
<reference evidence="2" key="1">
    <citation type="submission" date="2020-01" db="EMBL/GenBank/DDBJ databases">
        <authorList>
            <consortium name="DOE Joint Genome Institute"/>
            <person name="Haridas S."/>
            <person name="Albert R."/>
            <person name="Binder M."/>
            <person name="Bloem J."/>
            <person name="Labutti K."/>
            <person name="Salamov A."/>
            <person name="Andreopoulos B."/>
            <person name="Baker S.E."/>
            <person name="Barry K."/>
            <person name="Bills G."/>
            <person name="Bluhm B.H."/>
            <person name="Cannon C."/>
            <person name="Castanera R."/>
            <person name="Culley D.E."/>
            <person name="Daum C."/>
            <person name="Ezra D."/>
            <person name="Gonzalez J.B."/>
            <person name="Henrissat B."/>
            <person name="Kuo A."/>
            <person name="Liang C."/>
            <person name="Lipzen A."/>
            <person name="Lutzoni F."/>
            <person name="Magnuson J."/>
            <person name="Mondo S."/>
            <person name="Nolan M."/>
            <person name="Ohm R."/>
            <person name="Pangilinan J."/>
            <person name="Park H.-J."/>
            <person name="Ramirez L."/>
            <person name="Alfaro M."/>
            <person name="Sun H."/>
            <person name="Tritt A."/>
            <person name="Yoshinaga Y."/>
            <person name="Zwiers L.-H."/>
            <person name="Turgeon B.G."/>
            <person name="Goodwin S.B."/>
            <person name="Spatafora J.W."/>
            <person name="Crous P.W."/>
            <person name="Grigoriev I.V."/>
        </authorList>
    </citation>
    <scope>NUCLEOTIDE SEQUENCE</scope>
    <source>
        <strain evidence="2">IPT5</strain>
    </source>
</reference>
<proteinExistence type="predicted"/>
<organism evidence="2 3">
    <name type="scientific">Plenodomus tracheiphilus IPT5</name>
    <dbReference type="NCBI Taxonomy" id="1408161"/>
    <lineage>
        <taxon>Eukaryota</taxon>
        <taxon>Fungi</taxon>
        <taxon>Dikarya</taxon>
        <taxon>Ascomycota</taxon>
        <taxon>Pezizomycotina</taxon>
        <taxon>Dothideomycetes</taxon>
        <taxon>Pleosporomycetidae</taxon>
        <taxon>Pleosporales</taxon>
        <taxon>Pleosporineae</taxon>
        <taxon>Leptosphaeriaceae</taxon>
        <taxon>Plenodomus</taxon>
    </lineage>
</organism>
<dbReference type="InterPro" id="IPR036890">
    <property type="entry name" value="HATPase_C_sf"/>
</dbReference>
<feature type="domain" description="Heterokaryon incompatibility" evidence="1">
    <location>
        <begin position="1609"/>
        <end position="1760"/>
    </location>
</feature>
<dbReference type="SUPFAM" id="SSF55874">
    <property type="entry name" value="ATPase domain of HSP90 chaperone/DNA topoisomerase II/histidine kinase"/>
    <property type="match status" value="1"/>
</dbReference>
<dbReference type="EMBL" id="MU006297">
    <property type="protein sequence ID" value="KAF2852960.1"/>
    <property type="molecule type" value="Genomic_DNA"/>
</dbReference>
<protein>
    <recommendedName>
        <fullName evidence="1">Heterokaryon incompatibility domain-containing protein</fullName>
    </recommendedName>
</protein>
<name>A0A6A7BC75_9PLEO</name>
<dbReference type="Pfam" id="PF26639">
    <property type="entry name" value="Het-6_barrel"/>
    <property type="match status" value="1"/>
</dbReference>
<gene>
    <name evidence="2" type="ORF">T440DRAFT_466522</name>
</gene>
<dbReference type="InterPro" id="IPR010730">
    <property type="entry name" value="HET"/>
</dbReference>
<evidence type="ECO:0000313" key="3">
    <source>
        <dbReference type="Proteomes" id="UP000799423"/>
    </source>
</evidence>
<evidence type="ECO:0000259" key="1">
    <source>
        <dbReference type="Pfam" id="PF06985"/>
    </source>
</evidence>
<dbReference type="Proteomes" id="UP000799423">
    <property type="component" value="Unassembled WGS sequence"/>
</dbReference>
<keyword evidence="3" id="KW-1185">Reference proteome</keyword>
<dbReference type="PANTHER" id="PTHR32387:SF0">
    <property type="entry name" value="PROTEIN NO VEIN"/>
    <property type="match status" value="1"/>
</dbReference>